<dbReference type="RefSeq" id="WP_270044375.1">
    <property type="nucleotide sequence ID" value="NZ_JAPDOD010000042.1"/>
</dbReference>
<dbReference type="AlphaFoldDB" id="A0A9X3S9K7"/>
<feature type="domain" description="Ketoreductase" evidence="4">
    <location>
        <begin position="2"/>
        <end position="167"/>
    </location>
</feature>
<protein>
    <submittedName>
        <fullName evidence="5">SDR family NAD(P)-dependent oxidoreductase</fullName>
    </submittedName>
</protein>
<dbReference type="SMART" id="SM00822">
    <property type="entry name" value="PKS_KR"/>
    <property type="match status" value="1"/>
</dbReference>
<dbReference type="InterPro" id="IPR036291">
    <property type="entry name" value="NAD(P)-bd_dom_sf"/>
</dbReference>
<evidence type="ECO:0000259" key="4">
    <source>
        <dbReference type="SMART" id="SM00822"/>
    </source>
</evidence>
<dbReference type="InterPro" id="IPR002347">
    <property type="entry name" value="SDR_fam"/>
</dbReference>
<sequence>MRNVLITGCSTGIGRATALRLARGGWTVYATARQPATLDELEAAGCRVLALDVTSEDSMVAALAEIDGSVDVLINNAGYSQSGALETLPLASVRRQFETNVFGLLRLTQLVLPGMRAAGAGKIVNVSSMGGRLTFPGGGAYHATKYAVEALSDALRMEVARFGIDVICVEPGLIRTEFGATAAGGVTSTAAADDPYAEFNASVAKSTRDVYEGPLSRLGGDADDVAQAIEKALGKSRAPTRVPVTPSARVLMGLRRVLPDRAWDKVVGQSFK</sequence>
<name>A0A9X3S9K7_9ACTN</name>
<dbReference type="Gene3D" id="3.40.50.720">
    <property type="entry name" value="NAD(P)-binding Rossmann-like Domain"/>
    <property type="match status" value="1"/>
</dbReference>
<dbReference type="Proteomes" id="UP001149140">
    <property type="component" value="Unassembled WGS sequence"/>
</dbReference>
<dbReference type="CDD" id="cd05374">
    <property type="entry name" value="17beta-HSD-like_SDR_c"/>
    <property type="match status" value="1"/>
</dbReference>
<evidence type="ECO:0000256" key="2">
    <source>
        <dbReference type="ARBA" id="ARBA00023002"/>
    </source>
</evidence>
<gene>
    <name evidence="5" type="ORF">OM076_32920</name>
</gene>
<dbReference type="Pfam" id="PF00106">
    <property type="entry name" value="adh_short"/>
    <property type="match status" value="1"/>
</dbReference>
<organism evidence="5 6">
    <name type="scientific">Solirubrobacter ginsenosidimutans</name>
    <dbReference type="NCBI Taxonomy" id="490573"/>
    <lineage>
        <taxon>Bacteria</taxon>
        <taxon>Bacillati</taxon>
        <taxon>Actinomycetota</taxon>
        <taxon>Thermoleophilia</taxon>
        <taxon>Solirubrobacterales</taxon>
        <taxon>Solirubrobacteraceae</taxon>
        <taxon>Solirubrobacter</taxon>
    </lineage>
</organism>
<evidence type="ECO:0000313" key="5">
    <source>
        <dbReference type="EMBL" id="MDA0165118.1"/>
    </source>
</evidence>
<proteinExistence type="inferred from homology"/>
<evidence type="ECO:0000256" key="3">
    <source>
        <dbReference type="RuleBase" id="RU000363"/>
    </source>
</evidence>
<dbReference type="PRINTS" id="PR00081">
    <property type="entry name" value="GDHRDH"/>
</dbReference>
<dbReference type="SUPFAM" id="SSF51735">
    <property type="entry name" value="NAD(P)-binding Rossmann-fold domains"/>
    <property type="match status" value="1"/>
</dbReference>
<keyword evidence="6" id="KW-1185">Reference proteome</keyword>
<accession>A0A9X3S9K7</accession>
<dbReference type="InterPro" id="IPR057326">
    <property type="entry name" value="KR_dom"/>
</dbReference>
<comment type="similarity">
    <text evidence="1 3">Belongs to the short-chain dehydrogenases/reductases (SDR) family.</text>
</comment>
<dbReference type="PRINTS" id="PR00080">
    <property type="entry name" value="SDRFAMILY"/>
</dbReference>
<comment type="caution">
    <text evidence="5">The sequence shown here is derived from an EMBL/GenBank/DDBJ whole genome shotgun (WGS) entry which is preliminary data.</text>
</comment>
<dbReference type="PANTHER" id="PTHR44169">
    <property type="entry name" value="NADPH-DEPENDENT 1-ACYLDIHYDROXYACETONE PHOSPHATE REDUCTASE"/>
    <property type="match status" value="1"/>
</dbReference>
<evidence type="ECO:0000313" key="6">
    <source>
        <dbReference type="Proteomes" id="UP001149140"/>
    </source>
</evidence>
<dbReference type="EMBL" id="JAPDOD010000042">
    <property type="protein sequence ID" value="MDA0165118.1"/>
    <property type="molecule type" value="Genomic_DNA"/>
</dbReference>
<evidence type="ECO:0000256" key="1">
    <source>
        <dbReference type="ARBA" id="ARBA00006484"/>
    </source>
</evidence>
<dbReference type="PANTHER" id="PTHR44169:SF6">
    <property type="entry name" value="NADPH-DEPENDENT 1-ACYLDIHYDROXYACETONE PHOSPHATE REDUCTASE"/>
    <property type="match status" value="1"/>
</dbReference>
<reference evidence="5" key="1">
    <citation type="submission" date="2022-10" db="EMBL/GenBank/DDBJ databases">
        <title>The WGS of Solirubrobacter ginsenosidimutans DSM 21036.</title>
        <authorList>
            <person name="Jiang Z."/>
        </authorList>
    </citation>
    <scope>NUCLEOTIDE SEQUENCE</scope>
    <source>
        <strain evidence="5">DSM 21036</strain>
    </source>
</reference>
<dbReference type="GO" id="GO:0016491">
    <property type="term" value="F:oxidoreductase activity"/>
    <property type="evidence" value="ECO:0007669"/>
    <property type="project" value="UniProtKB-KW"/>
</dbReference>
<keyword evidence="2" id="KW-0560">Oxidoreductase</keyword>